<dbReference type="PROSITE" id="PS50924">
    <property type="entry name" value="MHYT"/>
    <property type="match status" value="1"/>
</dbReference>
<dbReference type="EMBL" id="MU404357">
    <property type="protein sequence ID" value="KAI1611024.1"/>
    <property type="molecule type" value="Genomic_DNA"/>
</dbReference>
<gene>
    <name evidence="4" type="ORF">EDD36DRAFT_310100</name>
</gene>
<keyword evidence="2" id="KW-1133">Transmembrane helix</keyword>
<keyword evidence="5" id="KW-1185">Reference proteome</keyword>
<dbReference type="PANTHER" id="PTHR35152:SF1">
    <property type="entry name" value="DOMAIN SIGNALLING PROTEIN, PUTATIVE (AFU_ORTHOLOGUE AFUA_5G11310)-RELATED"/>
    <property type="match status" value="1"/>
</dbReference>
<reference evidence="4" key="1">
    <citation type="journal article" date="2022" name="bioRxiv">
        <title>Deciphering the potential niche of two novel black yeast fungi from a biological soil crust based on their genomes, phenotypes, and melanin regulation.</title>
        <authorList>
            <consortium name="DOE Joint Genome Institute"/>
            <person name="Carr E.C."/>
            <person name="Barton Q."/>
            <person name="Grambo S."/>
            <person name="Sullivan M."/>
            <person name="Renfro C.M."/>
            <person name="Kuo A."/>
            <person name="Pangilinan J."/>
            <person name="Lipzen A."/>
            <person name="Keymanesh K."/>
            <person name="Savage E."/>
            <person name="Barry K."/>
            <person name="Grigoriev I.V."/>
            <person name="Riekhof W.R."/>
            <person name="Harris S.S."/>
        </authorList>
    </citation>
    <scope>NUCLEOTIDE SEQUENCE</scope>
    <source>
        <strain evidence="4">JF 03-4F</strain>
    </source>
</reference>
<evidence type="ECO:0000313" key="4">
    <source>
        <dbReference type="EMBL" id="KAI1611024.1"/>
    </source>
</evidence>
<feature type="transmembrane region" description="Helical" evidence="2">
    <location>
        <begin position="62"/>
        <end position="84"/>
    </location>
</feature>
<name>A0AAN6DQV9_9EURO</name>
<feature type="transmembrane region" description="Helical" evidence="2">
    <location>
        <begin position="136"/>
        <end position="158"/>
    </location>
</feature>
<evidence type="ECO:0000259" key="3">
    <source>
        <dbReference type="PROSITE" id="PS50924"/>
    </source>
</evidence>
<feature type="region of interest" description="Disordered" evidence="1">
    <location>
        <begin position="705"/>
        <end position="730"/>
    </location>
</feature>
<keyword evidence="2" id="KW-0472">Membrane</keyword>
<proteinExistence type="predicted"/>
<feature type="transmembrane region" description="Helical" evidence="2">
    <location>
        <begin position="29"/>
        <end position="50"/>
    </location>
</feature>
<dbReference type="Proteomes" id="UP001203852">
    <property type="component" value="Unassembled WGS sequence"/>
</dbReference>
<comment type="caution">
    <text evidence="4">The sequence shown here is derived from an EMBL/GenBank/DDBJ whole genome shotgun (WGS) entry which is preliminary data.</text>
</comment>
<protein>
    <recommendedName>
        <fullName evidence="3">MHYT domain-containing protein</fullName>
    </recommendedName>
</protein>
<evidence type="ECO:0000256" key="1">
    <source>
        <dbReference type="SAM" id="MobiDB-lite"/>
    </source>
</evidence>
<accession>A0AAN6DQV9</accession>
<feature type="transmembrane region" description="Helical" evidence="2">
    <location>
        <begin position="240"/>
        <end position="263"/>
    </location>
</feature>
<keyword evidence="2" id="KW-0812">Transmembrane</keyword>
<feature type="transmembrane region" description="Helical" evidence="2">
    <location>
        <begin position="170"/>
        <end position="191"/>
    </location>
</feature>
<evidence type="ECO:0000313" key="5">
    <source>
        <dbReference type="Proteomes" id="UP001203852"/>
    </source>
</evidence>
<sequence>MERDVSTVWLQPPAKSALDASPTAVSYDAGYIVLSFFTSLVGCITTIELLQRRTSTRGVYNWFLLFASAITMGGIGIWGMHFVGNRAIVLDHGNPQRQIAYSSGPTAASFFLPIAVLLFAFYLLGNMSNKARHRYIAIAGVLTGAAVCGMHYMGQLGIANYDCTYQVQHVVGAAIIAVAASLIALSVFFTLRDKWIDHWWKRALCAGVLAVAVSGMHWTAAVGTVYHWNGIMVIHGGNRIQTSVIAASLSIGACVGLLVGTFVRGRKMHSAKQRSQRLVLACAYFNQDGKLMVCNNGILPNTEITNHYVEKTFGEDELSRSHETFLWIFQASHHWNILKDLIPAMKADLEADPMTKKYCAASPPTTLPDDASEISINFARLFKQLFCIAAQALANNIHEPVENVGTLFEEPMDTGAAYPRSSIATRRLSCFSASASHTGDIEQGSDSRSIAKGKYLFLIRQISFSDAAKFSARGYRFAAVDQVADTLARSLQVQRGHLVERMERMRFCAERTCLPPPGVYLSLFMIRPSMYKSFDVLVPEGAQNQLPHVTLQLSPLSAQQKMQLQLFDEQPVGEILGALLNRSSGLELDDDFGSQLYNAFVRLVELVGNYDTIMQARFSAKEFRISCQHGGGTSSTPSCTSCTMLTVRFMTNIHASGPQKDFTFVPLSFFSIQQLEHGSHSDEGTFPRQVQTQFAHLQRYCIRRRGSNNTRGTKRPSVTEASRLRADSPRSVTFRHPLRKSVASSRRSDEATIIEHEKMPAEFSISDLHMARVLAQEYKDPQDEDTEALPIAASKERRSWVTEVFDLFQLKSEGWCTARTGGWKWDINVQNSFEVGSKERRRDSRNALILPF</sequence>
<organism evidence="4 5">
    <name type="scientific">Exophiala viscosa</name>
    <dbReference type="NCBI Taxonomy" id="2486360"/>
    <lineage>
        <taxon>Eukaryota</taxon>
        <taxon>Fungi</taxon>
        <taxon>Dikarya</taxon>
        <taxon>Ascomycota</taxon>
        <taxon>Pezizomycotina</taxon>
        <taxon>Eurotiomycetes</taxon>
        <taxon>Chaetothyriomycetidae</taxon>
        <taxon>Chaetothyriales</taxon>
        <taxon>Herpotrichiellaceae</taxon>
        <taxon>Exophiala</taxon>
    </lineage>
</organism>
<dbReference type="AlphaFoldDB" id="A0AAN6DQV9"/>
<evidence type="ECO:0000256" key="2">
    <source>
        <dbReference type="SAM" id="Phobius"/>
    </source>
</evidence>
<feature type="domain" description="MHYT" evidence="3">
    <location>
        <begin position="27"/>
        <end position="227"/>
    </location>
</feature>
<dbReference type="InterPro" id="IPR005330">
    <property type="entry name" value="MHYT_dom"/>
</dbReference>
<feature type="transmembrane region" description="Helical" evidence="2">
    <location>
        <begin position="203"/>
        <end position="228"/>
    </location>
</feature>
<dbReference type="Pfam" id="PF03707">
    <property type="entry name" value="MHYT"/>
    <property type="match status" value="2"/>
</dbReference>
<feature type="transmembrane region" description="Helical" evidence="2">
    <location>
        <begin position="104"/>
        <end position="124"/>
    </location>
</feature>
<dbReference type="PANTHER" id="PTHR35152">
    <property type="entry name" value="DOMAIN SIGNALLING PROTEIN, PUTATIVE (AFU_ORTHOLOGUE AFUA_5G11310)-RELATED"/>
    <property type="match status" value="1"/>
</dbReference>